<evidence type="ECO:0000256" key="1">
    <source>
        <dbReference type="SAM" id="MobiDB-lite"/>
    </source>
</evidence>
<feature type="compositionally biased region" description="Polar residues" evidence="1">
    <location>
        <begin position="1"/>
        <end position="11"/>
    </location>
</feature>
<organism evidence="3 4">
    <name type="scientific">Microlunatus aurantiacus</name>
    <dbReference type="NCBI Taxonomy" id="446786"/>
    <lineage>
        <taxon>Bacteria</taxon>
        <taxon>Bacillati</taxon>
        <taxon>Actinomycetota</taxon>
        <taxon>Actinomycetes</taxon>
        <taxon>Propionibacteriales</taxon>
        <taxon>Propionibacteriaceae</taxon>
        <taxon>Microlunatus</taxon>
    </lineage>
</organism>
<evidence type="ECO:0000313" key="3">
    <source>
        <dbReference type="EMBL" id="GAA3706158.1"/>
    </source>
</evidence>
<feature type="compositionally biased region" description="Basic and acidic residues" evidence="1">
    <location>
        <begin position="130"/>
        <end position="139"/>
    </location>
</feature>
<protein>
    <submittedName>
        <fullName evidence="3">Uncharacterized protein</fullName>
    </submittedName>
</protein>
<name>A0ABP7DJQ2_9ACTN</name>
<dbReference type="EMBL" id="BAAAYX010000009">
    <property type="protein sequence ID" value="GAA3706158.1"/>
    <property type="molecule type" value="Genomic_DNA"/>
</dbReference>
<keyword evidence="4" id="KW-1185">Reference proteome</keyword>
<keyword evidence="2" id="KW-0812">Transmembrane</keyword>
<accession>A0ABP7DJQ2</accession>
<proteinExistence type="predicted"/>
<evidence type="ECO:0000256" key="2">
    <source>
        <dbReference type="SAM" id="Phobius"/>
    </source>
</evidence>
<gene>
    <name evidence="3" type="ORF">GCM10022204_24810</name>
</gene>
<reference evidence="4" key="1">
    <citation type="journal article" date="2019" name="Int. J. Syst. Evol. Microbiol.">
        <title>The Global Catalogue of Microorganisms (GCM) 10K type strain sequencing project: providing services to taxonomists for standard genome sequencing and annotation.</title>
        <authorList>
            <consortium name="The Broad Institute Genomics Platform"/>
            <consortium name="The Broad Institute Genome Sequencing Center for Infectious Disease"/>
            <person name="Wu L."/>
            <person name="Ma J."/>
        </authorList>
    </citation>
    <scope>NUCLEOTIDE SEQUENCE [LARGE SCALE GENOMIC DNA]</scope>
    <source>
        <strain evidence="4">JCM 16548</strain>
    </source>
</reference>
<sequence>MSHDQPAQHSGSRWEPPAATDPTAGRAGPAPVSGADSAAPPDLGAPGVGAPDDRRSRRRRGPLLAALAAVLTLGASAAGLAYVQAAQEPGSNEPAAVSDAAPDPGLGRGARGDEAGPQVPRLGDGDDADGDGRHHRDGADGAGSPDTALQGGADDSEQSS</sequence>
<keyword evidence="2" id="KW-0472">Membrane</keyword>
<evidence type="ECO:0000313" key="4">
    <source>
        <dbReference type="Proteomes" id="UP001500051"/>
    </source>
</evidence>
<feature type="region of interest" description="Disordered" evidence="1">
    <location>
        <begin position="1"/>
        <end position="59"/>
    </location>
</feature>
<comment type="caution">
    <text evidence="3">The sequence shown here is derived from an EMBL/GenBank/DDBJ whole genome shotgun (WGS) entry which is preliminary data.</text>
</comment>
<dbReference type="Proteomes" id="UP001500051">
    <property type="component" value="Unassembled WGS sequence"/>
</dbReference>
<keyword evidence="2" id="KW-1133">Transmembrane helix</keyword>
<dbReference type="RefSeq" id="WP_344812677.1">
    <property type="nucleotide sequence ID" value="NZ_BAAAYX010000009.1"/>
</dbReference>
<feature type="transmembrane region" description="Helical" evidence="2">
    <location>
        <begin position="63"/>
        <end position="83"/>
    </location>
</feature>
<feature type="region of interest" description="Disordered" evidence="1">
    <location>
        <begin position="87"/>
        <end position="160"/>
    </location>
</feature>